<feature type="chain" id="PRO_5041906242" evidence="1">
    <location>
        <begin position="19"/>
        <end position="185"/>
    </location>
</feature>
<evidence type="ECO:0000256" key="1">
    <source>
        <dbReference type="SAM" id="SignalP"/>
    </source>
</evidence>
<evidence type="ECO:0000313" key="2">
    <source>
        <dbReference type="EMBL" id="KAK2611580.1"/>
    </source>
</evidence>
<evidence type="ECO:0000313" key="3">
    <source>
        <dbReference type="Proteomes" id="UP001265746"/>
    </source>
</evidence>
<comment type="caution">
    <text evidence="2">The sequence shown here is derived from an EMBL/GenBank/DDBJ whole genome shotgun (WGS) entry which is preliminary data.</text>
</comment>
<dbReference type="EMBL" id="JAUJFL010000002">
    <property type="protein sequence ID" value="KAK2611580.1"/>
    <property type="molecule type" value="Genomic_DNA"/>
</dbReference>
<proteinExistence type="predicted"/>
<dbReference type="AlphaFoldDB" id="A0AAD9SKR8"/>
<keyword evidence="1" id="KW-0732">Signal</keyword>
<dbReference type="Proteomes" id="UP001265746">
    <property type="component" value="Unassembled WGS sequence"/>
</dbReference>
<keyword evidence="3" id="KW-1185">Reference proteome</keyword>
<reference evidence="2" key="1">
    <citation type="submission" date="2023-06" db="EMBL/GenBank/DDBJ databases">
        <authorList>
            <person name="Noh H."/>
        </authorList>
    </citation>
    <scope>NUCLEOTIDE SEQUENCE</scope>
    <source>
        <strain evidence="2">DUCC20226</strain>
    </source>
</reference>
<protein>
    <submittedName>
        <fullName evidence="2">Uncharacterized protein</fullName>
    </submittedName>
</protein>
<feature type="signal peptide" evidence="1">
    <location>
        <begin position="1"/>
        <end position="18"/>
    </location>
</feature>
<gene>
    <name evidence="2" type="ORF">N8I77_004913</name>
</gene>
<accession>A0AAD9SKR8</accession>
<sequence>MQLRGFSHLLLLGAAAESALITPAGKLGKRDIEYNTTLYAYGADSTAIPIAYSLSDGLLYITESPDDSSANLTSVTWDVPFVSDENWIVNATFPNGTALGSLYIRPDQDNAVGVLPMTRASDVNGTVTGFARFAWQLVYNNDTLLESKFWAEPTDTDGVYALVWNSGGDAQDGSYDVVVEVIADS</sequence>
<organism evidence="2 3">
    <name type="scientific">Phomopsis amygdali</name>
    <name type="common">Fusicoccum amygdali</name>
    <dbReference type="NCBI Taxonomy" id="1214568"/>
    <lineage>
        <taxon>Eukaryota</taxon>
        <taxon>Fungi</taxon>
        <taxon>Dikarya</taxon>
        <taxon>Ascomycota</taxon>
        <taxon>Pezizomycotina</taxon>
        <taxon>Sordariomycetes</taxon>
        <taxon>Sordariomycetidae</taxon>
        <taxon>Diaporthales</taxon>
        <taxon>Diaporthaceae</taxon>
        <taxon>Diaporthe</taxon>
    </lineage>
</organism>
<name>A0AAD9SKR8_PHOAM</name>